<accession>A0A8B0SRK0</accession>
<protein>
    <submittedName>
        <fullName evidence="1">Uncharacterized protein</fullName>
    </submittedName>
</protein>
<keyword evidence="1" id="KW-0614">Plasmid</keyword>
<dbReference type="AlphaFoldDB" id="A0A8B0SRK0"/>
<dbReference type="EMBL" id="MN956836">
    <property type="protein sequence ID" value="QTX13885.1"/>
    <property type="molecule type" value="Genomic_DNA"/>
</dbReference>
<sequence length="41" mass="4761">MSTLRLVGNLFPEPFDRICRFEKGCMLNTQGKRLSKSWRSG</sequence>
<name>A0A8B0SRK0_KLEPN</name>
<proteinExistence type="predicted"/>
<evidence type="ECO:0000313" key="1">
    <source>
        <dbReference type="EMBL" id="QTX13885.1"/>
    </source>
</evidence>
<geneLocation type="plasmid" evidence="1">
    <name>p17-15-vir-like</name>
</geneLocation>
<organism evidence="1">
    <name type="scientific">Klebsiella pneumoniae</name>
    <dbReference type="NCBI Taxonomy" id="573"/>
    <lineage>
        <taxon>Bacteria</taxon>
        <taxon>Pseudomonadati</taxon>
        <taxon>Pseudomonadota</taxon>
        <taxon>Gammaproteobacteria</taxon>
        <taxon>Enterobacterales</taxon>
        <taxon>Enterobacteriaceae</taxon>
        <taxon>Klebsiella/Raoultella group</taxon>
        <taxon>Klebsiella</taxon>
        <taxon>Klebsiella pneumoniae complex</taxon>
    </lineage>
</organism>
<reference evidence="1" key="1">
    <citation type="submission" date="2020-01" db="EMBL/GenBank/DDBJ databases">
        <authorList>
            <person name="Qin S."/>
        </authorList>
    </citation>
    <scope>NUCLEOTIDE SEQUENCE</scope>
    <source>
        <strain evidence="1">CVir17-16-YZ6g</strain>
        <plasmid evidence="1">p17-15-vir-like</plasmid>
    </source>
</reference>